<gene>
    <name evidence="1" type="ORF">IAA72_09955</name>
</gene>
<evidence type="ECO:0000313" key="2">
    <source>
        <dbReference type="Proteomes" id="UP000810292"/>
    </source>
</evidence>
<evidence type="ECO:0000313" key="1">
    <source>
        <dbReference type="EMBL" id="MBO8470087.1"/>
    </source>
</evidence>
<sequence length="101" mass="11069">MSFVRAEIDTFYGDFPAVFDFTLSENEEINGQYSFIGYAGAFSGHIVGEDGFEVSGTVDSYIGKIEFTIRGSVDHLRITGNGVTDKHGTFTIRGMLDAEIL</sequence>
<comment type="caution">
    <text evidence="1">The sequence shown here is derived from an EMBL/GenBank/DDBJ whole genome shotgun (WGS) entry which is preliminary data.</text>
</comment>
<reference evidence="1" key="1">
    <citation type="submission" date="2020-10" db="EMBL/GenBank/DDBJ databases">
        <authorList>
            <person name="Gilroy R."/>
        </authorList>
    </citation>
    <scope>NUCLEOTIDE SEQUENCE</scope>
    <source>
        <strain evidence="1">14700</strain>
    </source>
</reference>
<name>A0A9D9NDS5_9SPIO</name>
<dbReference type="AlphaFoldDB" id="A0A9D9NDS5"/>
<organism evidence="1 2">
    <name type="scientific">Candidatus Ornithospirochaeta stercoravium</name>
    <dbReference type="NCBI Taxonomy" id="2840897"/>
    <lineage>
        <taxon>Bacteria</taxon>
        <taxon>Pseudomonadati</taxon>
        <taxon>Spirochaetota</taxon>
        <taxon>Spirochaetia</taxon>
        <taxon>Spirochaetales</taxon>
        <taxon>Spirochaetaceae</taxon>
        <taxon>Spirochaetaceae incertae sedis</taxon>
        <taxon>Candidatus Ornithospirochaeta</taxon>
    </lineage>
</organism>
<protein>
    <submittedName>
        <fullName evidence="1">Uncharacterized protein</fullName>
    </submittedName>
</protein>
<reference evidence="1" key="2">
    <citation type="journal article" date="2021" name="PeerJ">
        <title>Extensive microbial diversity within the chicken gut microbiome revealed by metagenomics and culture.</title>
        <authorList>
            <person name="Gilroy R."/>
            <person name="Ravi A."/>
            <person name="Getino M."/>
            <person name="Pursley I."/>
            <person name="Horton D.L."/>
            <person name="Alikhan N.F."/>
            <person name="Baker D."/>
            <person name="Gharbi K."/>
            <person name="Hall N."/>
            <person name="Watson M."/>
            <person name="Adriaenssens E.M."/>
            <person name="Foster-Nyarko E."/>
            <person name="Jarju S."/>
            <person name="Secka A."/>
            <person name="Antonio M."/>
            <person name="Oren A."/>
            <person name="Chaudhuri R.R."/>
            <person name="La Ragione R."/>
            <person name="Hildebrand F."/>
            <person name="Pallen M.J."/>
        </authorList>
    </citation>
    <scope>NUCLEOTIDE SEQUENCE</scope>
    <source>
        <strain evidence="1">14700</strain>
    </source>
</reference>
<proteinExistence type="predicted"/>
<accession>A0A9D9NDS5</accession>
<dbReference type="EMBL" id="JADIMF010000160">
    <property type="protein sequence ID" value="MBO8470087.1"/>
    <property type="molecule type" value="Genomic_DNA"/>
</dbReference>
<dbReference type="Proteomes" id="UP000810292">
    <property type="component" value="Unassembled WGS sequence"/>
</dbReference>